<evidence type="ECO:0000256" key="1">
    <source>
        <dbReference type="SAM" id="Phobius"/>
    </source>
</evidence>
<feature type="signal peptide" evidence="2">
    <location>
        <begin position="1"/>
        <end position="20"/>
    </location>
</feature>
<sequence length="170" mass="19218">MSSVFLFAVVVAFTAGFTVSENTIQKQNQLRETAPSVTSRLQQVKEMTRSPSTMKREREEWLLFPTKLKRSLPSNPNKLKPADVDTKGANEAISKVNSIIGRGKTSTELTPAKMKELETYARSNPDTWYAMAYYINYVFGIGLVVFLLYGMFYLGWALVAPESIIIRNTY</sequence>
<keyword evidence="1" id="KW-0472">Membrane</keyword>
<dbReference type="EMBL" id="RCMK01000545">
    <property type="protein sequence ID" value="KAG2922891.1"/>
    <property type="molecule type" value="Genomic_DNA"/>
</dbReference>
<dbReference type="Proteomes" id="UP000736787">
    <property type="component" value="Unassembled WGS sequence"/>
</dbReference>
<dbReference type="Proteomes" id="UP000251314">
    <property type="component" value="Unassembled WGS sequence"/>
</dbReference>
<evidence type="ECO:0000313" key="7">
    <source>
        <dbReference type="EMBL" id="KAG3222378.1"/>
    </source>
</evidence>
<dbReference type="EMBL" id="JAENGZ010000437">
    <property type="protein sequence ID" value="KAG6959404.1"/>
    <property type="molecule type" value="Genomic_DNA"/>
</dbReference>
<dbReference type="VEuPathDB" id="FungiDB:PC110_g7393"/>
<dbReference type="Proteomes" id="UP000760860">
    <property type="component" value="Unassembled WGS sequence"/>
</dbReference>
<comment type="caution">
    <text evidence="9">The sequence shown here is derived from an EMBL/GenBank/DDBJ whole genome shotgun (WGS) entry which is preliminary data.</text>
</comment>
<reference evidence="8" key="3">
    <citation type="submission" date="2021-01" db="EMBL/GenBank/DDBJ databases">
        <title>Phytophthora aleatoria, a newly-described species from Pinus radiata is distinct from Phytophthora cactorum isolates based on comparative genomics.</title>
        <authorList>
            <person name="Mcdougal R."/>
            <person name="Panda P."/>
            <person name="Williams N."/>
            <person name="Studholme D.J."/>
        </authorList>
    </citation>
    <scope>NUCLEOTIDE SEQUENCE</scope>
    <source>
        <strain evidence="8">NZFS 3830</strain>
    </source>
</reference>
<dbReference type="EMBL" id="RCMI01000176">
    <property type="protein sequence ID" value="KAG2927951.1"/>
    <property type="molecule type" value="Genomic_DNA"/>
</dbReference>
<keyword evidence="1" id="KW-0812">Transmembrane</keyword>
<dbReference type="AlphaFoldDB" id="A0A329SI17"/>
<accession>A0A329SI17</accession>
<dbReference type="EMBL" id="RCMG01000196">
    <property type="protein sequence ID" value="KAG2860033.1"/>
    <property type="molecule type" value="Genomic_DNA"/>
</dbReference>
<feature type="transmembrane region" description="Helical" evidence="1">
    <location>
        <begin position="134"/>
        <end position="159"/>
    </location>
</feature>
<keyword evidence="1" id="KW-1133">Transmembrane helix</keyword>
<evidence type="ECO:0000256" key="2">
    <source>
        <dbReference type="SAM" id="SignalP"/>
    </source>
</evidence>
<evidence type="ECO:0008006" key="11">
    <source>
        <dbReference type="Google" id="ProtNLM"/>
    </source>
</evidence>
<evidence type="ECO:0000313" key="9">
    <source>
        <dbReference type="EMBL" id="RAW36340.1"/>
    </source>
</evidence>
<reference evidence="9 10" key="1">
    <citation type="submission" date="2018-01" db="EMBL/GenBank/DDBJ databases">
        <title>Draft genome of the strawberry crown rot pathogen Phytophthora cactorum.</title>
        <authorList>
            <person name="Armitage A.D."/>
            <person name="Lysoe E."/>
            <person name="Nellist C.F."/>
            <person name="Harrison R.J."/>
            <person name="Brurberg M.B."/>
        </authorList>
    </citation>
    <scope>NUCLEOTIDE SEQUENCE [LARGE SCALE GENOMIC DNA]</scope>
    <source>
        <strain evidence="9 10">10300</strain>
    </source>
</reference>
<dbReference type="Proteomes" id="UP000735874">
    <property type="component" value="Unassembled WGS sequence"/>
</dbReference>
<evidence type="ECO:0000313" key="3">
    <source>
        <dbReference type="EMBL" id="KAG2860033.1"/>
    </source>
</evidence>
<feature type="chain" id="PRO_5039985859" description="RxLR effector protein" evidence="2">
    <location>
        <begin position="21"/>
        <end position="170"/>
    </location>
</feature>
<dbReference type="EMBL" id="RCML01000241">
    <property type="protein sequence ID" value="KAG2984107.1"/>
    <property type="molecule type" value="Genomic_DNA"/>
</dbReference>
<dbReference type="Proteomes" id="UP000688947">
    <property type="component" value="Unassembled WGS sequence"/>
</dbReference>
<evidence type="ECO:0000313" key="4">
    <source>
        <dbReference type="EMBL" id="KAG2922891.1"/>
    </source>
</evidence>
<protein>
    <recommendedName>
        <fullName evidence="11">RxLR effector protein</fullName>
    </recommendedName>
</protein>
<evidence type="ECO:0000313" key="6">
    <source>
        <dbReference type="EMBL" id="KAG2984107.1"/>
    </source>
</evidence>
<dbReference type="EMBL" id="MJFZ01000142">
    <property type="protein sequence ID" value="RAW36340.1"/>
    <property type="molecule type" value="Genomic_DNA"/>
</dbReference>
<evidence type="ECO:0000313" key="8">
    <source>
        <dbReference type="EMBL" id="KAG6959404.1"/>
    </source>
</evidence>
<evidence type="ECO:0000313" key="5">
    <source>
        <dbReference type="EMBL" id="KAG2927951.1"/>
    </source>
</evidence>
<dbReference type="OrthoDB" id="117083at2759"/>
<organism evidence="9 10">
    <name type="scientific">Phytophthora cactorum</name>
    <dbReference type="NCBI Taxonomy" id="29920"/>
    <lineage>
        <taxon>Eukaryota</taxon>
        <taxon>Sar</taxon>
        <taxon>Stramenopiles</taxon>
        <taxon>Oomycota</taxon>
        <taxon>Peronosporomycetes</taxon>
        <taxon>Peronosporales</taxon>
        <taxon>Peronosporaceae</taxon>
        <taxon>Phytophthora</taxon>
    </lineage>
</organism>
<name>A0A329SI17_9STRA</name>
<reference evidence="3" key="2">
    <citation type="submission" date="2018-10" db="EMBL/GenBank/DDBJ databases">
        <title>Effector identification in a new, highly contiguous assembly of the strawberry crown rot pathogen Phytophthora cactorum.</title>
        <authorList>
            <person name="Armitage A.D."/>
            <person name="Nellist C.F."/>
            <person name="Bates H."/>
            <person name="Vickerstaff R.J."/>
            <person name="Harrison R.J."/>
        </authorList>
    </citation>
    <scope>NUCLEOTIDE SEQUENCE</scope>
    <source>
        <strain evidence="3">15-7</strain>
        <strain evidence="5">4032</strain>
        <strain evidence="4">4040</strain>
        <strain evidence="6">P415</strain>
        <strain evidence="7">P421</strain>
    </source>
</reference>
<keyword evidence="10" id="KW-1185">Reference proteome</keyword>
<proteinExistence type="predicted"/>
<dbReference type="EMBL" id="RCMV01000183">
    <property type="protein sequence ID" value="KAG3222378.1"/>
    <property type="molecule type" value="Genomic_DNA"/>
</dbReference>
<keyword evidence="2" id="KW-0732">Signal</keyword>
<dbReference type="Proteomes" id="UP000774804">
    <property type="component" value="Unassembled WGS sequence"/>
</dbReference>
<gene>
    <name evidence="8" type="ORF">JG687_00008802</name>
    <name evidence="9" type="ORF">PC110_g7393</name>
    <name evidence="3" type="ORF">PC113_g8408</name>
    <name evidence="5" type="ORF">PC115_g7375</name>
    <name evidence="4" type="ORF">PC117_g15878</name>
    <name evidence="6" type="ORF">PC118_g9045</name>
    <name evidence="7" type="ORF">PC129_g6910</name>
</gene>
<dbReference type="Proteomes" id="UP000697107">
    <property type="component" value="Unassembled WGS sequence"/>
</dbReference>
<evidence type="ECO:0000313" key="10">
    <source>
        <dbReference type="Proteomes" id="UP000251314"/>
    </source>
</evidence>